<dbReference type="AlphaFoldDB" id="A0A076LHT6"/>
<evidence type="ECO:0000313" key="1">
    <source>
        <dbReference type="EMBL" id="AIJ06497.1"/>
    </source>
</evidence>
<reference evidence="1 2" key="1">
    <citation type="journal article" date="2012" name="PLoS ONE">
        <title>Edwardsiella comparative phylogenomics reveal the new intra/inter-species taxonomic relationships, virulence evolution and niche adaptation mechanisms.</title>
        <authorList>
            <person name="Yang M."/>
            <person name="Lv Y."/>
            <person name="Xiao J."/>
            <person name="Wu H."/>
            <person name="Zheng H."/>
            <person name="Liu Q."/>
            <person name="Zhang Y."/>
            <person name="Wang Q."/>
        </authorList>
    </citation>
    <scope>NUCLEOTIDE SEQUENCE [LARGE SCALE GENOMIC DNA]</scope>
    <source>
        <strain evidence="2">080813</strain>
    </source>
</reference>
<evidence type="ECO:0000313" key="2">
    <source>
        <dbReference type="Proteomes" id="UP000028681"/>
    </source>
</evidence>
<protein>
    <submittedName>
        <fullName evidence="1">Phage protein</fullName>
    </submittedName>
</protein>
<proteinExistence type="predicted"/>
<dbReference type="RefSeq" id="WP_034165807.1">
    <property type="nucleotide sequence ID" value="NZ_CP006664.1"/>
</dbReference>
<dbReference type="Proteomes" id="UP000028681">
    <property type="component" value="Chromosome"/>
</dbReference>
<dbReference type="HOGENOM" id="CLU_102102_0_0_6"/>
<sequence length="244" mass="27388">MIRGEVNAVQLKQLRQALKQADLPPAKRQHLLGRIARRGLIPLAKRHIRAQTAPDGSPWPKRRRGKRKMLTGLPKFLGVRENGDGSITLHFRRGSYESNTHAGAIGYVNQHGTDIPMSASTQPRNRASQKAKPATRGQARKLVALGYLAPNLPARGAERRHRPPTTRSKRRHVSQAWIRENLNMAQASLIIRGLKGDIPKKTWTITLPARAFLGANDDEFATILARELRGIQFGWNVKKQDIKR</sequence>
<dbReference type="EMBL" id="CP006664">
    <property type="protein sequence ID" value="AIJ06497.1"/>
    <property type="molecule type" value="Genomic_DNA"/>
</dbReference>
<organism evidence="1 2">
    <name type="scientific">Edwardsiella anguillarum ET080813</name>
    <dbReference type="NCBI Taxonomy" id="667120"/>
    <lineage>
        <taxon>Bacteria</taxon>
        <taxon>Pseudomonadati</taxon>
        <taxon>Pseudomonadota</taxon>
        <taxon>Gammaproteobacteria</taxon>
        <taxon>Enterobacterales</taxon>
        <taxon>Hafniaceae</taxon>
        <taxon>Edwardsiella</taxon>
    </lineage>
</organism>
<gene>
    <name evidence="1" type="ORF">ETEE_0011</name>
</gene>
<accession>A0A076LHT6</accession>
<name>A0A076LHT6_9GAMM</name>
<dbReference type="KEGG" id="ete:ETEE_0011"/>
<dbReference type="GeneID" id="33937855"/>